<feature type="domain" description="Integrase catalytic" evidence="1">
    <location>
        <begin position="102"/>
        <end position="243"/>
    </location>
</feature>
<dbReference type="RefSeq" id="WP_085053911.1">
    <property type="nucleotide sequence ID" value="NZ_LNQR01000140.1"/>
</dbReference>
<reference evidence="2 3" key="1">
    <citation type="submission" date="2015-11" db="EMBL/GenBank/DDBJ databases">
        <authorList>
            <person name="Lin W."/>
        </authorList>
    </citation>
    <scope>NUCLEOTIDE SEQUENCE [LARGE SCALE GENOMIC DNA]</scope>
    <source>
        <strain evidence="2 3">HCH-1</strain>
    </source>
</reference>
<dbReference type="EMBL" id="LNQR01000140">
    <property type="protein sequence ID" value="KWT74870.1"/>
    <property type="molecule type" value="Genomic_DNA"/>
</dbReference>
<evidence type="ECO:0000313" key="2">
    <source>
        <dbReference type="EMBL" id="KWT74870.1"/>
    </source>
</evidence>
<dbReference type="Proteomes" id="UP000060487">
    <property type="component" value="Unassembled WGS sequence"/>
</dbReference>
<dbReference type="InterPro" id="IPR036397">
    <property type="entry name" value="RNaseH_sf"/>
</dbReference>
<dbReference type="PANTHER" id="PTHR35004">
    <property type="entry name" value="TRANSPOSASE RV3428C-RELATED"/>
    <property type="match status" value="1"/>
</dbReference>
<dbReference type="InterPro" id="IPR001584">
    <property type="entry name" value="Integrase_cat-core"/>
</dbReference>
<dbReference type="InterPro" id="IPR012337">
    <property type="entry name" value="RNaseH-like_sf"/>
</dbReference>
<accession>A0ABR5SAR9</accession>
<organism evidence="2 3">
    <name type="scientific">Candidatus Magnetominusculus xianensis</name>
    <dbReference type="NCBI Taxonomy" id="1748249"/>
    <lineage>
        <taxon>Bacteria</taxon>
        <taxon>Pseudomonadati</taxon>
        <taxon>Nitrospirota</taxon>
        <taxon>Nitrospiria</taxon>
        <taxon>Nitrospirales</taxon>
        <taxon>Nitrospiraceae</taxon>
        <taxon>Candidatus Magnetominusculus</taxon>
    </lineage>
</organism>
<gene>
    <name evidence="2" type="ORF">ASN18_3322</name>
</gene>
<dbReference type="Gene3D" id="3.30.420.10">
    <property type="entry name" value="Ribonuclease H-like superfamily/Ribonuclease H"/>
    <property type="match status" value="1"/>
</dbReference>
<sequence length="243" mass="27962">MLGISERQIRRIIKRLKEEGAVGIAHRLRGRESVRSYPWELKARVKGIYQAKYKGFGATLASEKLKEVEGIDISKETLRQWLIEIGEWEKTRKSRAHRQWRQRKGHSGEMVQMDGSHHDWYEGRGAKSVLMGYIDDATSEVYGRFYDYEGTMPAMDSFRRYIEIKGLPMSMYVDRHTTYKSSAKGLDETGEECLSEFERALKELGVELRHANSPQAIRKGREAIQDVSGQGCKGNEVKGNQEQ</sequence>
<evidence type="ECO:0000313" key="3">
    <source>
        <dbReference type="Proteomes" id="UP000060487"/>
    </source>
</evidence>
<name>A0ABR5SAR9_9BACT</name>
<dbReference type="SUPFAM" id="SSF46689">
    <property type="entry name" value="Homeodomain-like"/>
    <property type="match status" value="1"/>
</dbReference>
<evidence type="ECO:0000259" key="1">
    <source>
        <dbReference type="PROSITE" id="PS50994"/>
    </source>
</evidence>
<dbReference type="PANTHER" id="PTHR35004:SF7">
    <property type="entry name" value="INTEGRASE PROTEIN"/>
    <property type="match status" value="1"/>
</dbReference>
<protein>
    <submittedName>
        <fullName evidence="2">Transposase</fullName>
    </submittedName>
</protein>
<dbReference type="SUPFAM" id="SSF53098">
    <property type="entry name" value="Ribonuclease H-like"/>
    <property type="match status" value="1"/>
</dbReference>
<proteinExistence type="predicted"/>
<dbReference type="InterPro" id="IPR009057">
    <property type="entry name" value="Homeodomain-like_sf"/>
</dbReference>
<comment type="caution">
    <text evidence="2">The sequence shown here is derived from an EMBL/GenBank/DDBJ whole genome shotgun (WGS) entry which is preliminary data.</text>
</comment>
<dbReference type="PROSITE" id="PS50994">
    <property type="entry name" value="INTEGRASE"/>
    <property type="match status" value="1"/>
</dbReference>
<keyword evidence="3" id="KW-1185">Reference proteome</keyword>